<evidence type="ECO:0000256" key="11">
    <source>
        <dbReference type="SAM" id="Phobius"/>
    </source>
</evidence>
<keyword evidence="8" id="KW-0456">Lyase</keyword>
<evidence type="ECO:0000256" key="5">
    <source>
        <dbReference type="ARBA" id="ARBA00023136"/>
    </source>
</evidence>
<keyword evidence="5 11" id="KW-0472">Membrane</keyword>
<dbReference type="NCBIfam" id="NF003685">
    <property type="entry name" value="PRK05305.2-5"/>
    <property type="match status" value="1"/>
</dbReference>
<keyword evidence="6" id="KW-0865">Zymogen</keyword>
<dbReference type="InterPro" id="IPR033175">
    <property type="entry name" value="PSD-A"/>
</dbReference>
<evidence type="ECO:0000256" key="2">
    <source>
        <dbReference type="ARBA" id="ARBA00022516"/>
    </source>
</evidence>
<evidence type="ECO:0000256" key="10">
    <source>
        <dbReference type="ARBA" id="ARBA00023317"/>
    </source>
</evidence>
<keyword evidence="11" id="KW-0812">Transmembrane</keyword>
<name>A0A146G2N2_TERSA</name>
<evidence type="ECO:0000256" key="3">
    <source>
        <dbReference type="ARBA" id="ARBA00022793"/>
    </source>
</evidence>
<evidence type="ECO:0000256" key="8">
    <source>
        <dbReference type="ARBA" id="ARBA00023239"/>
    </source>
</evidence>
<sequence>MKFRALGEARWILGILGVCWIATVLLFPILSIVVALMFLFSVYFFRDPERQPPADLQLVVAPADGLVVQVEELDETEHLNTKVKRIGIFLSVFDVHVNRSPIEGEIIHSQGAKGRFVDARNPASSQLNARRTWVIAGAQGTVIVRQITGAIARRICPWKAVGDHLERGERFGMIRFGSRTEVDLPLEAEILVKKGDRVKGGETAVARLIHKAK</sequence>
<keyword evidence="2" id="KW-0444">Lipid biosynthesis</keyword>
<keyword evidence="10" id="KW-0670">Pyruvate</keyword>
<dbReference type="PANTHER" id="PTHR35809:SF1">
    <property type="entry name" value="ARCHAETIDYLSERINE DECARBOXYLASE PROENZYME-RELATED"/>
    <property type="match status" value="1"/>
</dbReference>
<keyword evidence="11" id="KW-1133">Transmembrane helix</keyword>
<dbReference type="GO" id="GO:0008654">
    <property type="term" value="P:phospholipid biosynthetic process"/>
    <property type="evidence" value="ECO:0007669"/>
    <property type="project" value="UniProtKB-KW"/>
</dbReference>
<keyword evidence="1" id="KW-1003">Cell membrane</keyword>
<dbReference type="OrthoDB" id="9790893at2"/>
<evidence type="ECO:0000256" key="6">
    <source>
        <dbReference type="ARBA" id="ARBA00023145"/>
    </source>
</evidence>
<keyword evidence="3" id="KW-0210">Decarboxylase</keyword>
<dbReference type="PANTHER" id="PTHR35809">
    <property type="entry name" value="ARCHAETIDYLSERINE DECARBOXYLASE PROENZYME-RELATED"/>
    <property type="match status" value="1"/>
</dbReference>
<keyword evidence="7" id="KW-0594">Phospholipid biosynthesis</keyword>
<dbReference type="STRING" id="690879.TSACC_2326"/>
<feature type="transmembrane region" description="Helical" evidence="11">
    <location>
        <begin position="12"/>
        <end position="45"/>
    </location>
</feature>
<gene>
    <name evidence="12" type="ORF">TSACC_2326</name>
</gene>
<reference evidence="13" key="1">
    <citation type="journal article" date="2017" name="Genome Announc.">
        <title>Draft Genome Sequence of Terrimicrobium sacchariphilum NM-5T, a Facultative Anaerobic Soil Bacterium of the Class Spartobacteria.</title>
        <authorList>
            <person name="Qiu Y.L."/>
            <person name="Tourlousse D.M."/>
            <person name="Matsuura N."/>
            <person name="Ohashi A."/>
            <person name="Sekiguchi Y."/>
        </authorList>
    </citation>
    <scope>NUCLEOTIDE SEQUENCE [LARGE SCALE GENOMIC DNA]</scope>
    <source>
        <strain evidence="13">NM-5</strain>
    </source>
</reference>
<evidence type="ECO:0000313" key="13">
    <source>
        <dbReference type="Proteomes" id="UP000076023"/>
    </source>
</evidence>
<evidence type="ECO:0000256" key="4">
    <source>
        <dbReference type="ARBA" id="ARBA00023098"/>
    </source>
</evidence>
<keyword evidence="4" id="KW-0443">Lipid metabolism</keyword>
<evidence type="ECO:0000256" key="7">
    <source>
        <dbReference type="ARBA" id="ARBA00023209"/>
    </source>
</evidence>
<organism evidence="12 13">
    <name type="scientific">Terrimicrobium sacchariphilum</name>
    <dbReference type="NCBI Taxonomy" id="690879"/>
    <lineage>
        <taxon>Bacteria</taxon>
        <taxon>Pseudomonadati</taxon>
        <taxon>Verrucomicrobiota</taxon>
        <taxon>Terrimicrobiia</taxon>
        <taxon>Terrimicrobiales</taxon>
        <taxon>Terrimicrobiaceae</taxon>
        <taxon>Terrimicrobium</taxon>
    </lineage>
</organism>
<dbReference type="EMBL" id="BDCO01000002">
    <property type="protein sequence ID" value="GAT31931.1"/>
    <property type="molecule type" value="Genomic_DNA"/>
</dbReference>
<dbReference type="GO" id="GO:0004609">
    <property type="term" value="F:phosphatidylserine decarboxylase activity"/>
    <property type="evidence" value="ECO:0007669"/>
    <property type="project" value="InterPro"/>
</dbReference>
<comment type="caution">
    <text evidence="12">The sequence shown here is derived from an EMBL/GenBank/DDBJ whole genome shotgun (WGS) entry which is preliminary data.</text>
</comment>
<proteinExistence type="predicted"/>
<dbReference type="InParanoid" id="A0A146G2N2"/>
<evidence type="ECO:0000256" key="9">
    <source>
        <dbReference type="ARBA" id="ARBA00023264"/>
    </source>
</evidence>
<accession>A0A146G2N2</accession>
<evidence type="ECO:0000256" key="1">
    <source>
        <dbReference type="ARBA" id="ARBA00022475"/>
    </source>
</evidence>
<dbReference type="RefSeq" id="WP_075077797.1">
    <property type="nucleotide sequence ID" value="NZ_BDCO01000002.1"/>
</dbReference>
<dbReference type="InterPro" id="IPR003817">
    <property type="entry name" value="PS_Dcarbxylase"/>
</dbReference>
<dbReference type="AlphaFoldDB" id="A0A146G2N2"/>
<dbReference type="Pfam" id="PF02666">
    <property type="entry name" value="PS_Dcarbxylase"/>
    <property type="match status" value="1"/>
</dbReference>
<dbReference type="Proteomes" id="UP000076023">
    <property type="component" value="Unassembled WGS sequence"/>
</dbReference>
<keyword evidence="9" id="KW-1208">Phospholipid metabolism</keyword>
<evidence type="ECO:0000313" key="12">
    <source>
        <dbReference type="EMBL" id="GAT31931.1"/>
    </source>
</evidence>
<keyword evidence="13" id="KW-1185">Reference proteome</keyword>
<protein>
    <submittedName>
        <fullName evidence="12">Phosphatidylserine decarboxylase</fullName>
    </submittedName>
</protein>